<dbReference type="OrthoDB" id="1901372at2759"/>
<evidence type="ECO:0000313" key="2">
    <source>
        <dbReference type="Proteomes" id="UP000515211"/>
    </source>
</evidence>
<protein>
    <submittedName>
        <fullName evidence="3">REF/SRPP-like protein At1g67360</fullName>
    </submittedName>
</protein>
<reference evidence="2" key="1">
    <citation type="journal article" date="2016" name="Nat. Genet.">
        <title>The genome sequences of Arachis duranensis and Arachis ipaensis, the diploid ancestors of cultivated peanut.</title>
        <authorList>
            <person name="Bertioli D.J."/>
            <person name="Cannon S.B."/>
            <person name="Froenicke L."/>
            <person name="Huang G."/>
            <person name="Farmer A.D."/>
            <person name="Cannon E.K."/>
            <person name="Liu X."/>
            <person name="Gao D."/>
            <person name="Clevenger J."/>
            <person name="Dash S."/>
            <person name="Ren L."/>
            <person name="Moretzsohn M.C."/>
            <person name="Shirasawa K."/>
            <person name="Huang W."/>
            <person name="Vidigal B."/>
            <person name="Abernathy B."/>
            <person name="Chu Y."/>
            <person name="Niederhuth C.E."/>
            <person name="Umale P."/>
            <person name="Araujo A.C."/>
            <person name="Kozik A."/>
            <person name="Kim K.D."/>
            <person name="Burow M.D."/>
            <person name="Varshney R.K."/>
            <person name="Wang X."/>
            <person name="Zhang X."/>
            <person name="Barkley N."/>
            <person name="Guimaraes P.M."/>
            <person name="Isobe S."/>
            <person name="Guo B."/>
            <person name="Liao B."/>
            <person name="Stalker H.T."/>
            <person name="Schmitz R.J."/>
            <person name="Scheffler B.E."/>
            <person name="Leal-Bertioli S.C."/>
            <person name="Xun X."/>
            <person name="Jackson S.A."/>
            <person name="Michelmore R."/>
            <person name="Ozias-Akins P."/>
        </authorList>
    </citation>
    <scope>NUCLEOTIDE SEQUENCE [LARGE SCALE GENOMIC DNA]</scope>
    <source>
        <strain evidence="2">cv. V14167</strain>
    </source>
</reference>
<proteinExistence type="inferred from homology"/>
<dbReference type="PANTHER" id="PTHR33732">
    <property type="entry name" value="REF/SRPP-LIKE PROTEIN OS05G0151300/LOC_OS05G05940"/>
    <property type="match status" value="1"/>
</dbReference>
<dbReference type="KEGG" id="adu:107482121"/>
<reference evidence="3" key="2">
    <citation type="submission" date="2025-08" db="UniProtKB">
        <authorList>
            <consortium name="RefSeq"/>
        </authorList>
    </citation>
    <scope>IDENTIFICATION</scope>
    <source>
        <tissue evidence="3">Whole plant</tissue>
    </source>
</reference>
<gene>
    <name evidence="3" type="primary">LOC107482121</name>
</gene>
<dbReference type="RefSeq" id="XP_015958003.1">
    <property type="nucleotide sequence ID" value="XM_016102517.3"/>
</dbReference>
<comment type="similarity">
    <text evidence="1">Belongs to the REF/SRPP family.</text>
</comment>
<name>A0A6P4D205_ARADU</name>
<dbReference type="Proteomes" id="UP000515211">
    <property type="component" value="Chromosome 3"/>
</dbReference>
<evidence type="ECO:0000256" key="1">
    <source>
        <dbReference type="ARBA" id="ARBA00009737"/>
    </source>
</evidence>
<sequence>MGTNQSEVERKSEKELKHLGFVRIAAIQAFVCVSNLYQYAKHNSGSLRSAVGTVEGTVSAVLGPVYNKFRDVPDDLLVFVDNKVDEASQKFEEHAPPLVKQVARQAKGLIEEVTQKAEKVVSEAQSGGAKAAAHYVAEESKHIVLTGSVKLWNGLNHYQLFHAVAEMAVPTAAHWLESYNHVVEDMTAKGYGVFQYLPLVPIDEIAKAFKQGKGEANVNENGDGGVITGQIAQSE</sequence>
<accession>A0A6P4D205</accession>
<dbReference type="AlphaFoldDB" id="A0A6P4D205"/>
<keyword evidence="2" id="KW-1185">Reference proteome</keyword>
<dbReference type="Pfam" id="PF05755">
    <property type="entry name" value="REF"/>
    <property type="match status" value="1"/>
</dbReference>
<organism evidence="2 3">
    <name type="scientific">Arachis duranensis</name>
    <name type="common">Wild peanut</name>
    <dbReference type="NCBI Taxonomy" id="130453"/>
    <lineage>
        <taxon>Eukaryota</taxon>
        <taxon>Viridiplantae</taxon>
        <taxon>Streptophyta</taxon>
        <taxon>Embryophyta</taxon>
        <taxon>Tracheophyta</taxon>
        <taxon>Spermatophyta</taxon>
        <taxon>Magnoliopsida</taxon>
        <taxon>eudicotyledons</taxon>
        <taxon>Gunneridae</taxon>
        <taxon>Pentapetalae</taxon>
        <taxon>rosids</taxon>
        <taxon>fabids</taxon>
        <taxon>Fabales</taxon>
        <taxon>Fabaceae</taxon>
        <taxon>Papilionoideae</taxon>
        <taxon>50 kb inversion clade</taxon>
        <taxon>dalbergioids sensu lato</taxon>
        <taxon>Dalbergieae</taxon>
        <taxon>Pterocarpus clade</taxon>
        <taxon>Arachis</taxon>
    </lineage>
</organism>
<dbReference type="GeneID" id="107482121"/>
<dbReference type="PANTHER" id="PTHR33732:SF2">
    <property type="entry name" value="REF_SRPP-LIKE PROTEIN"/>
    <property type="match status" value="1"/>
</dbReference>
<dbReference type="InterPro" id="IPR008802">
    <property type="entry name" value="REF"/>
</dbReference>
<evidence type="ECO:0000313" key="3">
    <source>
        <dbReference type="RefSeq" id="XP_015958003.1"/>
    </source>
</evidence>